<dbReference type="InterPro" id="IPR023562">
    <property type="entry name" value="ClpP/TepA"/>
</dbReference>
<dbReference type="InterPro" id="IPR029045">
    <property type="entry name" value="ClpP/crotonase-like_dom_sf"/>
</dbReference>
<accession>A0A5P8JSM6</accession>
<proteinExistence type="inferred from homology"/>
<reference evidence="7 8" key="1">
    <citation type="submission" date="2019-10" db="EMBL/GenBank/DDBJ databases">
        <title>Genome sequencing of Lactobacillus manihotivorans.</title>
        <authorList>
            <person name="Kim K."/>
        </authorList>
    </citation>
    <scope>NUCLEOTIDE SEQUENCE [LARGE SCALE GENOMIC DNA]</scope>
    <source>
        <strain evidence="7 8">LM010</strain>
    </source>
</reference>
<comment type="similarity">
    <text evidence="1 6">Belongs to the peptidase S14 family.</text>
</comment>
<evidence type="ECO:0000256" key="6">
    <source>
        <dbReference type="RuleBase" id="RU003567"/>
    </source>
</evidence>
<dbReference type="GO" id="GO:0051117">
    <property type="term" value="F:ATPase binding"/>
    <property type="evidence" value="ECO:0007669"/>
    <property type="project" value="TreeGrafter"/>
</dbReference>
<protein>
    <recommendedName>
        <fullName evidence="6">ATP-dependent Clp protease proteolytic subunit</fullName>
    </recommendedName>
</protein>
<gene>
    <name evidence="7" type="ORF">LM010_10155</name>
</gene>
<dbReference type="PANTHER" id="PTHR10381:SF70">
    <property type="entry name" value="ATP-DEPENDENT CLP PROTEASE PROTEOLYTIC SUBUNIT"/>
    <property type="match status" value="1"/>
</dbReference>
<dbReference type="RefSeq" id="WP_152164753.1">
    <property type="nucleotide sequence ID" value="NZ_CP045068.1"/>
</dbReference>
<evidence type="ECO:0000313" key="8">
    <source>
        <dbReference type="Proteomes" id="UP000388452"/>
    </source>
</evidence>
<organism evidence="7 8">
    <name type="scientific">Lacticaseibacillus manihotivorans</name>
    <dbReference type="NCBI Taxonomy" id="88233"/>
    <lineage>
        <taxon>Bacteria</taxon>
        <taxon>Bacillati</taxon>
        <taxon>Bacillota</taxon>
        <taxon>Bacilli</taxon>
        <taxon>Lactobacillales</taxon>
        <taxon>Lactobacillaceae</taxon>
        <taxon>Lacticaseibacillus</taxon>
    </lineage>
</organism>
<dbReference type="SUPFAM" id="SSF52096">
    <property type="entry name" value="ClpP/crotonase"/>
    <property type="match status" value="1"/>
</dbReference>
<evidence type="ECO:0000256" key="4">
    <source>
        <dbReference type="ARBA" id="ARBA00022801"/>
    </source>
</evidence>
<evidence type="ECO:0000313" key="7">
    <source>
        <dbReference type="EMBL" id="QFQ91764.1"/>
    </source>
</evidence>
<dbReference type="GO" id="GO:0006515">
    <property type="term" value="P:protein quality control for misfolded or incompletely synthesized proteins"/>
    <property type="evidence" value="ECO:0007669"/>
    <property type="project" value="TreeGrafter"/>
</dbReference>
<dbReference type="NCBIfam" id="NF045542">
    <property type="entry name" value="Clp_rel_HeadMat"/>
    <property type="match status" value="1"/>
</dbReference>
<dbReference type="AlphaFoldDB" id="A0A5P8JSM6"/>
<dbReference type="Proteomes" id="UP000388452">
    <property type="component" value="Chromosome"/>
</dbReference>
<sequence>MIIPVKGYITSNDFAPIYRDWFGMTVVSPSDITDVLPDDGSDVTLEIASDGGEVDPATEVCNALRSYQGNVTAKIVSNAYSAATIVAMGANKVQMAPGAKMMIHRASSDASGNSHEMDAASGMLQTTDSAIASLYSAKTGKPADDFLALMDKETWLDADKAVELGLADEKLDFDTPIVNAVGPIIPHQAVQRIKNLKDENDKLRSQLPKQNDLLNKKLAIFYDFDLQFKCKMISARKRTHS</sequence>
<keyword evidence="4" id="KW-0378">Hydrolase</keyword>
<keyword evidence="2" id="KW-0963">Cytoplasm</keyword>
<dbReference type="Pfam" id="PF00574">
    <property type="entry name" value="CLP_protease"/>
    <property type="match status" value="1"/>
</dbReference>
<dbReference type="Gene3D" id="3.90.226.10">
    <property type="entry name" value="2-enoyl-CoA Hydratase, Chain A, domain 1"/>
    <property type="match status" value="1"/>
</dbReference>
<evidence type="ECO:0000256" key="1">
    <source>
        <dbReference type="ARBA" id="ARBA00007039"/>
    </source>
</evidence>
<dbReference type="PANTHER" id="PTHR10381">
    <property type="entry name" value="ATP-DEPENDENT CLP PROTEASE PROTEOLYTIC SUBUNIT"/>
    <property type="match status" value="1"/>
</dbReference>
<name>A0A5P8JSM6_9LACO</name>
<dbReference type="GO" id="GO:0009368">
    <property type="term" value="C:endopeptidase Clp complex"/>
    <property type="evidence" value="ECO:0007669"/>
    <property type="project" value="TreeGrafter"/>
</dbReference>
<dbReference type="EMBL" id="CP045068">
    <property type="protein sequence ID" value="QFQ91764.1"/>
    <property type="molecule type" value="Genomic_DNA"/>
</dbReference>
<evidence type="ECO:0000256" key="2">
    <source>
        <dbReference type="ARBA" id="ARBA00022490"/>
    </source>
</evidence>
<dbReference type="InterPro" id="IPR001907">
    <property type="entry name" value="ClpP"/>
</dbReference>
<keyword evidence="3 7" id="KW-0645">Protease</keyword>
<dbReference type="PRINTS" id="PR00127">
    <property type="entry name" value="CLPPROTEASEP"/>
</dbReference>
<evidence type="ECO:0000256" key="3">
    <source>
        <dbReference type="ARBA" id="ARBA00022670"/>
    </source>
</evidence>
<dbReference type="GO" id="GO:0004176">
    <property type="term" value="F:ATP-dependent peptidase activity"/>
    <property type="evidence" value="ECO:0007669"/>
    <property type="project" value="InterPro"/>
</dbReference>
<keyword evidence="5" id="KW-0720">Serine protease</keyword>
<evidence type="ECO:0000256" key="5">
    <source>
        <dbReference type="ARBA" id="ARBA00022825"/>
    </source>
</evidence>
<dbReference type="CDD" id="cd07016">
    <property type="entry name" value="S14_ClpP_1"/>
    <property type="match status" value="1"/>
</dbReference>
<dbReference type="GO" id="GO:0004252">
    <property type="term" value="F:serine-type endopeptidase activity"/>
    <property type="evidence" value="ECO:0007669"/>
    <property type="project" value="InterPro"/>
</dbReference>